<reference evidence="1 2" key="1">
    <citation type="submission" date="2016-08" db="EMBL/GenBank/DDBJ databases">
        <title>Novel Firmicute Genomes.</title>
        <authorList>
            <person name="Poppleton D.I."/>
            <person name="Gribaldo S."/>
        </authorList>
    </citation>
    <scope>NUCLEOTIDE SEQUENCE [LARGE SCALE GENOMIC DNA]</scope>
    <source>
        <strain evidence="1 2">RAOx-1</strain>
    </source>
</reference>
<dbReference type="RefSeq" id="WP_120191043.1">
    <property type="nucleotide sequence ID" value="NZ_MCHY01000013.1"/>
</dbReference>
<protein>
    <submittedName>
        <fullName evidence="1">Uncharacterized protein</fullName>
    </submittedName>
</protein>
<dbReference type="Proteomes" id="UP000284219">
    <property type="component" value="Unassembled WGS sequence"/>
</dbReference>
<accession>A0A419SCX4</accession>
<comment type="caution">
    <text evidence="1">The sequence shown here is derived from an EMBL/GenBank/DDBJ whole genome shotgun (WGS) entry which is preliminary data.</text>
</comment>
<organism evidence="1 2">
    <name type="scientific">Ammoniphilus oxalaticus</name>
    <dbReference type="NCBI Taxonomy" id="66863"/>
    <lineage>
        <taxon>Bacteria</taxon>
        <taxon>Bacillati</taxon>
        <taxon>Bacillota</taxon>
        <taxon>Bacilli</taxon>
        <taxon>Bacillales</taxon>
        <taxon>Paenibacillaceae</taxon>
        <taxon>Aneurinibacillus group</taxon>
        <taxon>Ammoniphilus</taxon>
    </lineage>
</organism>
<keyword evidence="2" id="KW-1185">Reference proteome</keyword>
<sequence length="62" mass="7057">MPDRLKTIKNMVEAMDGDLTAQIFGCEMNAKAIVDDFKWLIGQLKSRGVKGRNSSYLRFSFN</sequence>
<evidence type="ECO:0000313" key="2">
    <source>
        <dbReference type="Proteomes" id="UP000284219"/>
    </source>
</evidence>
<dbReference type="AlphaFoldDB" id="A0A419SCX4"/>
<proteinExistence type="predicted"/>
<evidence type="ECO:0000313" key="1">
    <source>
        <dbReference type="EMBL" id="RKD20979.1"/>
    </source>
</evidence>
<name>A0A419SCX4_9BACL</name>
<gene>
    <name evidence="1" type="ORF">BEP19_14950</name>
</gene>
<dbReference type="EMBL" id="MCHY01000013">
    <property type="protein sequence ID" value="RKD20979.1"/>
    <property type="molecule type" value="Genomic_DNA"/>
</dbReference>